<dbReference type="Pfam" id="PF00702">
    <property type="entry name" value="Hydrolase"/>
    <property type="match status" value="1"/>
</dbReference>
<evidence type="ECO:0000313" key="10">
    <source>
        <dbReference type="Proteomes" id="UP001596540"/>
    </source>
</evidence>
<dbReference type="PRINTS" id="PR00119">
    <property type="entry name" value="CATATPASE"/>
</dbReference>
<dbReference type="InterPro" id="IPR008250">
    <property type="entry name" value="ATPase_P-typ_transduc_dom_A_sf"/>
</dbReference>
<evidence type="ECO:0000313" key="9">
    <source>
        <dbReference type="EMBL" id="MFC7327242.1"/>
    </source>
</evidence>
<name>A0ABW2KDS3_9ACTN</name>
<proteinExistence type="predicted"/>
<keyword evidence="10" id="KW-1185">Reference proteome</keyword>
<feature type="region of interest" description="Disordered" evidence="6">
    <location>
        <begin position="820"/>
        <end position="852"/>
    </location>
</feature>
<dbReference type="Proteomes" id="UP001596540">
    <property type="component" value="Unassembled WGS sequence"/>
</dbReference>
<evidence type="ECO:0000256" key="3">
    <source>
        <dbReference type="ARBA" id="ARBA00022967"/>
    </source>
</evidence>
<dbReference type="SUPFAM" id="SSF81653">
    <property type="entry name" value="Calcium ATPase, transduction domain A"/>
    <property type="match status" value="1"/>
</dbReference>
<gene>
    <name evidence="9" type="ORF">ACFQRF_05755</name>
</gene>
<dbReference type="EMBL" id="JBHTBH010000002">
    <property type="protein sequence ID" value="MFC7327242.1"/>
    <property type="molecule type" value="Genomic_DNA"/>
</dbReference>
<feature type="transmembrane region" description="Helical" evidence="7">
    <location>
        <begin position="731"/>
        <end position="750"/>
    </location>
</feature>
<feature type="domain" description="P-type ATPase A" evidence="8">
    <location>
        <begin position="112"/>
        <end position="206"/>
    </location>
</feature>
<feature type="transmembrane region" description="Helical" evidence="7">
    <location>
        <begin position="641"/>
        <end position="660"/>
    </location>
</feature>
<dbReference type="Gene3D" id="2.70.150.10">
    <property type="entry name" value="Calcium-transporting ATPase, cytoplasmic transduction domain A"/>
    <property type="match status" value="1"/>
</dbReference>
<keyword evidence="3" id="KW-1278">Translocase</keyword>
<feature type="transmembrane region" description="Helical" evidence="7">
    <location>
        <begin position="227"/>
        <end position="247"/>
    </location>
</feature>
<feature type="transmembrane region" description="Helical" evidence="7">
    <location>
        <begin position="267"/>
        <end position="293"/>
    </location>
</feature>
<dbReference type="InterPro" id="IPR023299">
    <property type="entry name" value="ATPase_P-typ_cyto_dom_N"/>
</dbReference>
<dbReference type="InterPro" id="IPR023298">
    <property type="entry name" value="ATPase_P-typ_TM_dom_sf"/>
</dbReference>
<feature type="transmembrane region" description="Helical" evidence="7">
    <location>
        <begin position="757"/>
        <end position="776"/>
    </location>
</feature>
<dbReference type="InterPro" id="IPR036412">
    <property type="entry name" value="HAD-like_sf"/>
</dbReference>
<dbReference type="PRINTS" id="PR00120">
    <property type="entry name" value="HATPASE"/>
</dbReference>
<dbReference type="SUPFAM" id="SSF81665">
    <property type="entry name" value="Calcium ATPase, transmembrane domain M"/>
    <property type="match status" value="1"/>
</dbReference>
<keyword evidence="2 7" id="KW-0812">Transmembrane</keyword>
<evidence type="ECO:0000256" key="5">
    <source>
        <dbReference type="ARBA" id="ARBA00023136"/>
    </source>
</evidence>
<dbReference type="SFLD" id="SFLDG00002">
    <property type="entry name" value="C1.7:_P-type_atpase_like"/>
    <property type="match status" value="1"/>
</dbReference>
<dbReference type="PROSITE" id="PS00154">
    <property type="entry name" value="ATPASE_E1_E2"/>
    <property type="match status" value="1"/>
</dbReference>
<feature type="transmembrane region" description="Helical" evidence="7">
    <location>
        <begin position="53"/>
        <end position="71"/>
    </location>
</feature>
<reference evidence="10" key="1">
    <citation type="journal article" date="2019" name="Int. J. Syst. Evol. Microbiol.">
        <title>The Global Catalogue of Microorganisms (GCM) 10K type strain sequencing project: providing services to taxonomists for standard genome sequencing and annotation.</title>
        <authorList>
            <consortium name="The Broad Institute Genomics Platform"/>
            <consortium name="The Broad Institute Genome Sequencing Center for Infectious Disease"/>
            <person name="Wu L."/>
            <person name="Ma J."/>
        </authorList>
    </citation>
    <scope>NUCLEOTIDE SEQUENCE [LARGE SCALE GENOMIC DNA]</scope>
    <source>
        <strain evidence="10">CGMCC 4.7382</strain>
    </source>
</reference>
<evidence type="ECO:0000256" key="1">
    <source>
        <dbReference type="ARBA" id="ARBA00004651"/>
    </source>
</evidence>
<dbReference type="RefSeq" id="WP_379869445.1">
    <property type="nucleotide sequence ID" value="NZ_JBHTBH010000002.1"/>
</dbReference>
<protein>
    <submittedName>
        <fullName evidence="9">HAD-IC family P-type ATPase</fullName>
    </submittedName>
</protein>
<dbReference type="InterPro" id="IPR023214">
    <property type="entry name" value="HAD_sf"/>
</dbReference>
<dbReference type="Gene3D" id="1.20.1110.10">
    <property type="entry name" value="Calcium-transporting ATPase, transmembrane domain"/>
    <property type="match status" value="1"/>
</dbReference>
<comment type="subcellular location">
    <subcellularLocation>
        <location evidence="1">Cell membrane</location>
        <topology evidence="1">Multi-pass membrane protein</topology>
    </subcellularLocation>
</comment>
<dbReference type="SFLD" id="SFLDF00027">
    <property type="entry name" value="p-type_atpase"/>
    <property type="match status" value="1"/>
</dbReference>
<evidence type="ECO:0000256" key="2">
    <source>
        <dbReference type="ARBA" id="ARBA00022692"/>
    </source>
</evidence>
<feature type="transmembrane region" description="Helical" evidence="7">
    <location>
        <begin position="77"/>
        <end position="95"/>
    </location>
</feature>
<organism evidence="9 10">
    <name type="scientific">Marinactinospora rubrisoli</name>
    <dbReference type="NCBI Taxonomy" id="2715399"/>
    <lineage>
        <taxon>Bacteria</taxon>
        <taxon>Bacillati</taxon>
        <taxon>Actinomycetota</taxon>
        <taxon>Actinomycetes</taxon>
        <taxon>Streptosporangiales</taxon>
        <taxon>Nocardiopsidaceae</taxon>
        <taxon>Marinactinospora</taxon>
    </lineage>
</organism>
<dbReference type="PANTHER" id="PTHR42861">
    <property type="entry name" value="CALCIUM-TRANSPORTING ATPASE"/>
    <property type="match status" value="1"/>
</dbReference>
<dbReference type="InterPro" id="IPR059000">
    <property type="entry name" value="ATPase_P-type_domA"/>
</dbReference>
<dbReference type="SUPFAM" id="SSF56784">
    <property type="entry name" value="HAD-like"/>
    <property type="match status" value="1"/>
</dbReference>
<evidence type="ECO:0000256" key="4">
    <source>
        <dbReference type="ARBA" id="ARBA00022989"/>
    </source>
</evidence>
<dbReference type="InterPro" id="IPR001757">
    <property type="entry name" value="P_typ_ATPase"/>
</dbReference>
<comment type="caution">
    <text evidence="9">The sequence shown here is derived from an EMBL/GenBank/DDBJ whole genome shotgun (WGS) entry which is preliminary data.</text>
</comment>
<keyword evidence="5 7" id="KW-0472">Membrane</keyword>
<feature type="transmembrane region" description="Helical" evidence="7">
    <location>
        <begin position="666"/>
        <end position="685"/>
    </location>
</feature>
<sequence>MAQERGEGSRGTLTADVRGLTAEEVAERVAAGRTNDVPVRAARTVGQIVRANLFTRINAMIAVLFGIIAVIGPLQDGLFALVIVFNTLIGIVQELRAKRTLDRLAIVNAARPRVVRDGTVAPIATQEVVLDDVLEFAQGDQAVVDGVVIDSSGLEVDESLLTGEADPVVKRPGDRIMSGSFAVAGSGRFRATRVGREAYAARLAEEASRFTLVDSELRSGMNRVLRFITWMLFPTGALLIYSQLYLGGHVTDSVSLGGNVSGPLADALRGTVAALVSMVPEGLVLLISIAYAVGVVRLGRRGCLVQELPAIEGLARVDVVCTDKTGTLTENGMRVAEVRELPRAGGRRGPVGAGREPAAAEVLAALAAADPRPNASMAAIGERFPEPPSWPVTAVAPFSSARKWSGAGFATPDGPVYWVLGAPDVLGGPGDPVTAEATRIGERGLRVLLLGRAAGPLTGPDAPQEPGAVEPVALVVLDQRVRADAADTLRYFAGQDVEVKVVSGDNAASVGAVARDLGLPEAHAPVDARDLPDAPDALADRVRRATVFGRVSPERKREMVRGLRSRGHTVAMTGDGVNDVLALKEADIGVAMGSGSPAARAVAQIVLLDNRFATLPHVVAEGRRVIGNIERVANLFLTKTVYSMTMVTIVGLLGVAYPFFPRHATLINALTFGIPSFFLALAPNGERARPGFVRRTLRLAIPAGIISGLAAVTSYLLALDGAAAPDLVDRTAPVITLCATTLWVLLLVARPYVWWKVVLVAGMAGTLLTVLLTPAGRSFFALDVSDPATVTTALVVAAGAAVLITVVRAVEDRWSRRAVRRPARPGRGARDGRRIRDAQNPPATPTEEWTSG</sequence>
<feature type="transmembrane region" description="Helical" evidence="7">
    <location>
        <begin position="788"/>
        <end position="810"/>
    </location>
</feature>
<dbReference type="InterPro" id="IPR044492">
    <property type="entry name" value="P_typ_ATPase_HD_dom"/>
</dbReference>
<evidence type="ECO:0000256" key="6">
    <source>
        <dbReference type="SAM" id="MobiDB-lite"/>
    </source>
</evidence>
<dbReference type="Gene3D" id="3.40.50.1000">
    <property type="entry name" value="HAD superfamily/HAD-like"/>
    <property type="match status" value="1"/>
</dbReference>
<evidence type="ECO:0000256" key="7">
    <source>
        <dbReference type="SAM" id="Phobius"/>
    </source>
</evidence>
<accession>A0ABW2KDS3</accession>
<dbReference type="NCBIfam" id="TIGR01494">
    <property type="entry name" value="ATPase_P-type"/>
    <property type="match status" value="1"/>
</dbReference>
<dbReference type="Gene3D" id="3.40.1110.10">
    <property type="entry name" value="Calcium-transporting ATPase, cytoplasmic domain N"/>
    <property type="match status" value="1"/>
</dbReference>
<dbReference type="SFLD" id="SFLDS00003">
    <property type="entry name" value="Haloacid_Dehalogenase"/>
    <property type="match status" value="1"/>
</dbReference>
<dbReference type="Pfam" id="PF00122">
    <property type="entry name" value="E1-E2_ATPase"/>
    <property type="match status" value="1"/>
</dbReference>
<feature type="transmembrane region" description="Helical" evidence="7">
    <location>
        <begin position="697"/>
        <end position="719"/>
    </location>
</feature>
<dbReference type="InterPro" id="IPR018303">
    <property type="entry name" value="ATPase_P-typ_P_site"/>
</dbReference>
<keyword evidence="4 7" id="KW-1133">Transmembrane helix</keyword>
<feature type="compositionally biased region" description="Basic and acidic residues" evidence="6">
    <location>
        <begin position="828"/>
        <end position="837"/>
    </location>
</feature>
<evidence type="ECO:0000259" key="8">
    <source>
        <dbReference type="Pfam" id="PF00122"/>
    </source>
</evidence>